<dbReference type="AlphaFoldDB" id="A0A096AAY3"/>
<feature type="domain" description="NigD-like C-terminal" evidence="1">
    <location>
        <begin position="108"/>
        <end position="217"/>
    </location>
</feature>
<sequence length="220" mass="24278">MKKQIIIGFLALTAIACRHDYYETGDSALSYLHTEFVDATTNYAQAFASAITDDNTSLTLSPAIAAKWATTPDSTYRAMLYYNKVENGITEPIAIKRVLTLKPTLISEAKQKNTDPLTLESAWIGKNKKYLNLSLIIKTGIADDEKAIQSVGLLQTVSRLQKNGTSKAYYFTLAHNQGGVPAYYSSKVYASIPLSTYQQGDSLYVTINTYKGVVTKTFKL</sequence>
<proteinExistence type="predicted"/>
<protein>
    <recommendedName>
        <fullName evidence="1">NigD-like C-terminal domain-containing protein</fullName>
    </recommendedName>
</protein>
<evidence type="ECO:0000313" key="2">
    <source>
        <dbReference type="EMBL" id="KGF43711.1"/>
    </source>
</evidence>
<dbReference type="PROSITE" id="PS51257">
    <property type="entry name" value="PROKAR_LIPOPROTEIN"/>
    <property type="match status" value="1"/>
</dbReference>
<organism evidence="2 3">
    <name type="scientific">Prevotella bivia DNF00320</name>
    <dbReference type="NCBI Taxonomy" id="1401068"/>
    <lineage>
        <taxon>Bacteria</taxon>
        <taxon>Pseudomonadati</taxon>
        <taxon>Bacteroidota</taxon>
        <taxon>Bacteroidia</taxon>
        <taxon>Bacteroidales</taxon>
        <taxon>Prevotellaceae</taxon>
        <taxon>Prevotella</taxon>
    </lineage>
</organism>
<reference evidence="2 3" key="1">
    <citation type="submission" date="2014-07" db="EMBL/GenBank/DDBJ databases">
        <authorList>
            <person name="McCorrison J."/>
            <person name="Sanka R."/>
            <person name="Torralba M."/>
            <person name="Gillis M."/>
            <person name="Haft D.H."/>
            <person name="Methe B."/>
            <person name="Sutton G."/>
            <person name="Nelson K.E."/>
        </authorList>
    </citation>
    <scope>NUCLEOTIDE SEQUENCE [LARGE SCALE GENOMIC DNA]</scope>
    <source>
        <strain evidence="2 3">DNF00320</strain>
    </source>
</reference>
<evidence type="ECO:0000259" key="1">
    <source>
        <dbReference type="Pfam" id="PF17415"/>
    </source>
</evidence>
<dbReference type="Gene3D" id="2.60.40.2370">
    <property type="entry name" value="NigD-like, C-terminal beta sandwich domain"/>
    <property type="match status" value="1"/>
</dbReference>
<dbReference type="Pfam" id="PF17415">
    <property type="entry name" value="NigD_C"/>
    <property type="match status" value="1"/>
</dbReference>
<comment type="caution">
    <text evidence="2">The sequence shown here is derived from an EMBL/GenBank/DDBJ whole genome shotgun (WGS) entry which is preliminary data.</text>
</comment>
<dbReference type="EMBL" id="JRNQ01000069">
    <property type="protein sequence ID" value="KGF43711.1"/>
    <property type="molecule type" value="Genomic_DNA"/>
</dbReference>
<dbReference type="InterPro" id="IPR035376">
    <property type="entry name" value="NigD_C"/>
</dbReference>
<dbReference type="RefSeq" id="WP_036868107.1">
    <property type="nucleotide sequence ID" value="NZ_JRNQ01000069.1"/>
</dbReference>
<evidence type="ECO:0000313" key="3">
    <source>
        <dbReference type="Proteomes" id="UP000029525"/>
    </source>
</evidence>
<dbReference type="Proteomes" id="UP000029525">
    <property type="component" value="Unassembled WGS sequence"/>
</dbReference>
<dbReference type="InterPro" id="IPR038143">
    <property type="entry name" value="NigD-like_C_dom_sf"/>
</dbReference>
<gene>
    <name evidence="2" type="ORF">HMPREF0647_09295</name>
</gene>
<name>A0A096AAY3_9BACT</name>
<accession>A0A096AAY3</accession>
<dbReference type="OrthoDB" id="1068111at2"/>